<feature type="compositionally biased region" description="Basic and acidic residues" evidence="1">
    <location>
        <begin position="42"/>
        <end position="56"/>
    </location>
</feature>
<evidence type="ECO:0000313" key="2">
    <source>
        <dbReference type="EMBL" id="CEG41136.1"/>
    </source>
</evidence>
<dbReference type="RefSeq" id="XP_024577505.1">
    <property type="nucleotide sequence ID" value="XM_024726872.1"/>
</dbReference>
<protein>
    <submittedName>
        <fullName evidence="2">Uncharacterized protein</fullName>
    </submittedName>
</protein>
<feature type="region of interest" description="Disordered" evidence="1">
    <location>
        <begin position="30"/>
        <end position="59"/>
    </location>
</feature>
<feature type="compositionally biased region" description="Acidic residues" evidence="1">
    <location>
        <begin position="104"/>
        <end position="113"/>
    </location>
</feature>
<reference evidence="3" key="1">
    <citation type="submission" date="2014-09" db="EMBL/GenBank/DDBJ databases">
        <authorList>
            <person name="Sharma Rahul"/>
            <person name="Thines Marco"/>
        </authorList>
    </citation>
    <scope>NUCLEOTIDE SEQUENCE [LARGE SCALE GENOMIC DNA]</scope>
</reference>
<feature type="region of interest" description="Disordered" evidence="1">
    <location>
        <begin position="79"/>
        <end position="113"/>
    </location>
</feature>
<organism evidence="2 3">
    <name type="scientific">Plasmopara halstedii</name>
    <name type="common">Downy mildew of sunflower</name>
    <dbReference type="NCBI Taxonomy" id="4781"/>
    <lineage>
        <taxon>Eukaryota</taxon>
        <taxon>Sar</taxon>
        <taxon>Stramenopiles</taxon>
        <taxon>Oomycota</taxon>
        <taxon>Peronosporomycetes</taxon>
        <taxon>Peronosporales</taxon>
        <taxon>Peronosporaceae</taxon>
        <taxon>Plasmopara</taxon>
    </lineage>
</organism>
<keyword evidence="3" id="KW-1185">Reference proteome</keyword>
<evidence type="ECO:0000256" key="1">
    <source>
        <dbReference type="SAM" id="MobiDB-lite"/>
    </source>
</evidence>
<sequence>MFQPAHVSLIVKSNEPRKISMHKGLSLICGSGSTPSCSSQSRDSKSREPNATKNNDETIGDFGVLSTLKFSSSLRQSIQAIQPATNRQQPDPVNAMTTSVDPPVYDESDDDSR</sequence>
<feature type="compositionally biased region" description="Low complexity" evidence="1">
    <location>
        <begin position="30"/>
        <end position="41"/>
    </location>
</feature>
<dbReference type="GeneID" id="36406356"/>
<dbReference type="EMBL" id="CCYD01000524">
    <property type="protein sequence ID" value="CEG41136.1"/>
    <property type="molecule type" value="Genomic_DNA"/>
</dbReference>
<dbReference type="Proteomes" id="UP000054928">
    <property type="component" value="Unassembled WGS sequence"/>
</dbReference>
<dbReference type="AlphaFoldDB" id="A0A0P1AJS4"/>
<accession>A0A0P1AJS4</accession>
<name>A0A0P1AJS4_PLAHL</name>
<proteinExistence type="predicted"/>
<feature type="compositionally biased region" description="Polar residues" evidence="1">
    <location>
        <begin position="79"/>
        <end position="100"/>
    </location>
</feature>
<evidence type="ECO:0000313" key="3">
    <source>
        <dbReference type="Proteomes" id="UP000054928"/>
    </source>
</evidence>